<dbReference type="GO" id="GO:0005737">
    <property type="term" value="C:cytoplasm"/>
    <property type="evidence" value="ECO:0007669"/>
    <property type="project" value="TreeGrafter"/>
</dbReference>
<dbReference type="EMBL" id="DF238814">
    <property type="protein sequence ID" value="GAC97885.1"/>
    <property type="molecule type" value="Genomic_DNA"/>
</dbReference>
<dbReference type="PANTHER" id="PTHR10655:SF67">
    <property type="entry name" value="PHOSPHOLIPASE_CARBOXYLESTERASE SUPERFAMILY (AFU_ORTHOLOGUE AFUA_5G09340)"/>
    <property type="match status" value="1"/>
</dbReference>
<dbReference type="Pfam" id="PF02230">
    <property type="entry name" value="Abhydrolase_2"/>
    <property type="match status" value="1"/>
</dbReference>
<dbReference type="eggNOG" id="KOG2112">
    <property type="taxonomic scope" value="Eukaryota"/>
</dbReference>
<dbReference type="PANTHER" id="PTHR10655">
    <property type="entry name" value="LYSOPHOSPHOLIPASE-RELATED"/>
    <property type="match status" value="1"/>
</dbReference>
<dbReference type="STRING" id="1305764.R9PIH8"/>
<sequence>MTSTKKEIAVDVTNVELVKKPLVPVEGLKKFSGYHFSPAPSGVDSNLLILFHGLGDTDRGFFNLGQSLQKTLPQTAVLTLQAPLRVPFLEGDHWTWYPAFDQFAELLTKPNPTETVANLTCVLQHLVGKCGWRSSSIHIFGFGQGATLALETMVHWSRTQHSNLGSVVSVHGELISHPTSASSTPVLQIYRSNRSIPHDSSRWSSHRKSTSALTLHSLPGLEEDESMLKGSEWDSVMTFWSKLFRSRSSWELEGKVSEMV</sequence>
<protein>
    <recommendedName>
        <fullName evidence="2">Phospholipase/carboxylesterase/thioesterase domain-containing protein</fullName>
    </recommendedName>
</protein>
<reference evidence="4" key="1">
    <citation type="journal article" date="2013" name="Genome Announc.">
        <title>Draft genome sequence of the basidiomycetous yeast-like fungus Pseudozyma hubeiensis SY62, which produces an abundant amount of the biosurfactant mannosylerythritol lipids.</title>
        <authorList>
            <person name="Konishi M."/>
            <person name="Hatada Y."/>
            <person name="Horiuchi J."/>
        </authorList>
    </citation>
    <scope>NUCLEOTIDE SEQUENCE [LARGE SCALE GENOMIC DNA]</scope>
    <source>
        <strain evidence="4">SY62</strain>
    </source>
</reference>
<evidence type="ECO:0000256" key="1">
    <source>
        <dbReference type="ARBA" id="ARBA00006499"/>
    </source>
</evidence>
<name>R9PIH8_PSEHS</name>
<dbReference type="GO" id="GO:0008474">
    <property type="term" value="F:palmitoyl-(protein) hydrolase activity"/>
    <property type="evidence" value="ECO:0007669"/>
    <property type="project" value="TreeGrafter"/>
</dbReference>
<dbReference type="InterPro" id="IPR003140">
    <property type="entry name" value="PLipase/COase/thioEstase"/>
</dbReference>
<dbReference type="OrthoDB" id="437457at2759"/>
<organism evidence="3 4">
    <name type="scientific">Pseudozyma hubeiensis (strain SY62)</name>
    <name type="common">Yeast</name>
    <dbReference type="NCBI Taxonomy" id="1305764"/>
    <lineage>
        <taxon>Eukaryota</taxon>
        <taxon>Fungi</taxon>
        <taxon>Dikarya</taxon>
        <taxon>Basidiomycota</taxon>
        <taxon>Ustilaginomycotina</taxon>
        <taxon>Ustilaginomycetes</taxon>
        <taxon>Ustilaginales</taxon>
        <taxon>Ustilaginaceae</taxon>
        <taxon>Pseudozyma</taxon>
    </lineage>
</organism>
<dbReference type="InterPro" id="IPR050565">
    <property type="entry name" value="LYPA1-2/EST-like"/>
</dbReference>
<dbReference type="GO" id="GO:0052689">
    <property type="term" value="F:carboxylic ester hydrolase activity"/>
    <property type="evidence" value="ECO:0007669"/>
    <property type="project" value="TreeGrafter"/>
</dbReference>
<feature type="domain" description="Phospholipase/carboxylesterase/thioesterase" evidence="2">
    <location>
        <begin position="43"/>
        <end position="190"/>
    </location>
</feature>
<evidence type="ECO:0000259" key="2">
    <source>
        <dbReference type="Pfam" id="PF02230"/>
    </source>
</evidence>
<dbReference type="Proteomes" id="UP000014071">
    <property type="component" value="Unassembled WGS sequence"/>
</dbReference>
<accession>R9PIH8</accession>
<evidence type="ECO:0000313" key="4">
    <source>
        <dbReference type="Proteomes" id="UP000014071"/>
    </source>
</evidence>
<gene>
    <name evidence="3" type="ORF">PHSY_005473</name>
</gene>
<dbReference type="SUPFAM" id="SSF53474">
    <property type="entry name" value="alpha/beta-Hydrolases"/>
    <property type="match status" value="1"/>
</dbReference>
<dbReference type="Gene3D" id="3.40.50.1820">
    <property type="entry name" value="alpha/beta hydrolase"/>
    <property type="match status" value="1"/>
</dbReference>
<comment type="similarity">
    <text evidence="1">Belongs to the AB hydrolase superfamily. AB hydrolase 2 family.</text>
</comment>
<proteinExistence type="inferred from homology"/>
<dbReference type="HOGENOM" id="CLU_062889_0_0_1"/>
<dbReference type="AlphaFoldDB" id="R9PIH8"/>
<keyword evidence="4" id="KW-1185">Reference proteome</keyword>
<dbReference type="InterPro" id="IPR029058">
    <property type="entry name" value="AB_hydrolase_fold"/>
</dbReference>
<dbReference type="RefSeq" id="XP_012191472.1">
    <property type="nucleotide sequence ID" value="XM_012336082.1"/>
</dbReference>
<evidence type="ECO:0000313" key="3">
    <source>
        <dbReference type="EMBL" id="GAC97885.1"/>
    </source>
</evidence>
<dbReference type="GeneID" id="24110751"/>